<dbReference type="GO" id="GO:0004252">
    <property type="term" value="F:serine-type endopeptidase activity"/>
    <property type="evidence" value="ECO:0007669"/>
    <property type="project" value="InterPro"/>
</dbReference>
<evidence type="ECO:0000256" key="3">
    <source>
        <dbReference type="ARBA" id="ARBA00015483"/>
    </source>
</evidence>
<dbReference type="Pfam" id="PF21286">
    <property type="entry name" value="CFAI_FIMAC_N"/>
    <property type="match status" value="1"/>
</dbReference>
<dbReference type="GO" id="GO:0016020">
    <property type="term" value="C:membrane"/>
    <property type="evidence" value="ECO:0007669"/>
    <property type="project" value="InterPro"/>
</dbReference>
<dbReference type="PRINTS" id="PR00261">
    <property type="entry name" value="LDLRECEPTOR"/>
</dbReference>
<dbReference type="InterPro" id="IPR002172">
    <property type="entry name" value="LDrepeatLR_classA_rpt"/>
</dbReference>
<evidence type="ECO:0000313" key="22">
    <source>
        <dbReference type="Proteomes" id="UP000727407"/>
    </source>
</evidence>
<proteinExistence type="inferred from homology"/>
<evidence type="ECO:0000256" key="7">
    <source>
        <dbReference type="ARBA" id="ARBA00022737"/>
    </source>
</evidence>
<dbReference type="InterPro" id="IPR048719">
    <property type="entry name" value="CFAI_KAZAL"/>
</dbReference>
<evidence type="ECO:0000256" key="5">
    <source>
        <dbReference type="ARBA" id="ARBA00022670"/>
    </source>
</evidence>
<evidence type="ECO:0000256" key="4">
    <source>
        <dbReference type="ARBA" id="ARBA00022525"/>
    </source>
</evidence>
<evidence type="ECO:0000256" key="9">
    <source>
        <dbReference type="ARBA" id="ARBA00022803"/>
    </source>
</evidence>
<evidence type="ECO:0000259" key="18">
    <source>
        <dbReference type="PROSITE" id="PS50240"/>
    </source>
</evidence>
<keyword evidence="6" id="KW-0732">Signal</keyword>
<dbReference type="PANTHER" id="PTHR31859:SF4">
    <property type="entry name" value="TETRATRICOPEPTIDE REPEAT PROTEIN 39B"/>
    <property type="match status" value="1"/>
</dbReference>
<keyword evidence="13 16" id="KW-1015">Disulfide bond</keyword>
<accession>A0A8J4XAA0</accession>
<comment type="similarity">
    <text evidence="2">Belongs to the TTC39 family.</text>
</comment>
<dbReference type="InterPro" id="IPR048722">
    <property type="entry name" value="CFAI_FIMAC_N"/>
</dbReference>
<evidence type="ECO:0000256" key="12">
    <source>
        <dbReference type="ARBA" id="ARBA00023098"/>
    </source>
</evidence>
<dbReference type="GO" id="GO:0006629">
    <property type="term" value="P:lipid metabolic process"/>
    <property type="evidence" value="ECO:0007669"/>
    <property type="project" value="UniProtKB-KW"/>
</dbReference>
<dbReference type="PROSITE" id="PS50240">
    <property type="entry name" value="TRYPSIN_DOM"/>
    <property type="match status" value="1"/>
</dbReference>
<dbReference type="Pfam" id="PF10300">
    <property type="entry name" value="Iml2-TPR_39"/>
    <property type="match status" value="1"/>
</dbReference>
<evidence type="ECO:0000256" key="10">
    <source>
        <dbReference type="ARBA" id="ARBA00022825"/>
    </source>
</evidence>
<dbReference type="InterPro" id="IPR023415">
    <property type="entry name" value="LDLR_class-A_CS"/>
</dbReference>
<feature type="compositionally biased region" description="Pro residues" evidence="17">
    <location>
        <begin position="530"/>
        <end position="541"/>
    </location>
</feature>
<dbReference type="GO" id="GO:0002376">
    <property type="term" value="P:immune system process"/>
    <property type="evidence" value="ECO:0007669"/>
    <property type="project" value="UniProtKB-KW"/>
</dbReference>
<keyword evidence="8" id="KW-0378">Hydrolase</keyword>
<name>A0A8J4XAA0_CLAMG</name>
<dbReference type="AlphaFoldDB" id="A0A8J4XAA0"/>
<dbReference type="SUPFAM" id="SSF57424">
    <property type="entry name" value="LDL receptor-like module"/>
    <property type="match status" value="2"/>
</dbReference>
<evidence type="ECO:0000256" key="15">
    <source>
        <dbReference type="PROSITE-ProRule" id="PRU00124"/>
    </source>
</evidence>
<keyword evidence="22" id="KW-1185">Reference proteome</keyword>
<feature type="region of interest" description="Disordered" evidence="17">
    <location>
        <begin position="524"/>
        <end position="543"/>
    </location>
</feature>
<dbReference type="Pfam" id="PF00089">
    <property type="entry name" value="Trypsin"/>
    <property type="match status" value="1"/>
</dbReference>
<dbReference type="InterPro" id="IPR036772">
    <property type="entry name" value="SRCR-like_dom_sf"/>
</dbReference>
<dbReference type="GO" id="GO:0005576">
    <property type="term" value="C:extracellular region"/>
    <property type="evidence" value="ECO:0007669"/>
    <property type="project" value="UniProtKB-SubCell"/>
</dbReference>
<dbReference type="CDD" id="cd00112">
    <property type="entry name" value="LDLa"/>
    <property type="match status" value="2"/>
</dbReference>
<dbReference type="SMART" id="SM00020">
    <property type="entry name" value="Tryp_SPc"/>
    <property type="match status" value="1"/>
</dbReference>
<dbReference type="InterPro" id="IPR001254">
    <property type="entry name" value="Trypsin_dom"/>
</dbReference>
<dbReference type="InterPro" id="IPR036055">
    <property type="entry name" value="LDL_receptor-like_sf"/>
</dbReference>
<dbReference type="InterPro" id="IPR043504">
    <property type="entry name" value="Peptidase_S1_PA_chymotrypsin"/>
</dbReference>
<dbReference type="SUPFAM" id="SSF50494">
    <property type="entry name" value="Trypsin-like serine proteases"/>
    <property type="match status" value="1"/>
</dbReference>
<dbReference type="EMBL" id="QNUK01000675">
    <property type="protein sequence ID" value="KAF5890535.1"/>
    <property type="molecule type" value="Genomic_DNA"/>
</dbReference>
<evidence type="ECO:0000256" key="14">
    <source>
        <dbReference type="ARBA" id="ARBA00023180"/>
    </source>
</evidence>
<dbReference type="Gene3D" id="1.25.40.10">
    <property type="entry name" value="Tetratricopeptide repeat domain"/>
    <property type="match status" value="1"/>
</dbReference>
<dbReference type="SMART" id="SM00202">
    <property type="entry name" value="SR"/>
    <property type="match status" value="1"/>
</dbReference>
<keyword evidence="9" id="KW-0802">TPR repeat</keyword>
<evidence type="ECO:0000256" key="6">
    <source>
        <dbReference type="ARBA" id="ARBA00022729"/>
    </source>
</evidence>
<dbReference type="InterPro" id="IPR011990">
    <property type="entry name" value="TPR-like_helical_dom_sf"/>
</dbReference>
<evidence type="ECO:0000256" key="11">
    <source>
        <dbReference type="ARBA" id="ARBA00022859"/>
    </source>
</evidence>
<dbReference type="InterPro" id="IPR001190">
    <property type="entry name" value="SRCR"/>
</dbReference>
<evidence type="ECO:0000256" key="17">
    <source>
        <dbReference type="SAM" id="MobiDB-lite"/>
    </source>
</evidence>
<dbReference type="PROSITE" id="PS01209">
    <property type="entry name" value="LDLRA_1"/>
    <property type="match status" value="1"/>
</dbReference>
<dbReference type="SUPFAM" id="SSF100895">
    <property type="entry name" value="Kazal-type serine protease inhibitors"/>
    <property type="match status" value="1"/>
</dbReference>
<dbReference type="Gene3D" id="2.40.10.10">
    <property type="entry name" value="Trypsin-like serine proteases"/>
    <property type="match status" value="1"/>
</dbReference>
<dbReference type="Proteomes" id="UP000727407">
    <property type="component" value="Unassembled WGS sequence"/>
</dbReference>
<keyword evidence="7" id="KW-0677">Repeat</keyword>
<feature type="disulfide bond" evidence="16">
    <location>
        <begin position="701"/>
        <end position="711"/>
    </location>
</feature>
<comment type="caution">
    <text evidence="16">Lacks conserved residue(s) required for the propagation of feature annotation.</text>
</comment>
<dbReference type="InterPro" id="IPR019412">
    <property type="entry name" value="IML2/TPR_39"/>
</dbReference>
<feature type="domain" description="Peptidase S1" evidence="18">
    <location>
        <begin position="872"/>
        <end position="1042"/>
    </location>
</feature>
<evidence type="ECO:0000256" key="16">
    <source>
        <dbReference type="PROSITE-ProRule" id="PRU00196"/>
    </source>
</evidence>
<dbReference type="Gene3D" id="3.30.60.30">
    <property type="match status" value="1"/>
</dbReference>
<dbReference type="GO" id="GO:0006508">
    <property type="term" value="P:proteolysis"/>
    <property type="evidence" value="ECO:0007669"/>
    <property type="project" value="UniProtKB-KW"/>
</dbReference>
<feature type="domain" description="SRCR" evidence="19">
    <location>
        <begin position="629"/>
        <end position="731"/>
    </location>
</feature>
<dbReference type="InterPro" id="IPR002350">
    <property type="entry name" value="Kazal_dom"/>
</dbReference>
<dbReference type="SUPFAM" id="SSF56487">
    <property type="entry name" value="SRCR-like"/>
    <property type="match status" value="1"/>
</dbReference>
<sequence>RGGPYTHHQSQPAQDCFEDAYDRIPVASKMDLKSSIEECTLALNLLLSNKFTEALDVLRPWYKESVYHALGYSSILVMQAGMTFEHKDIQVAMTAIKESLQTCQKFRKRSSVVDSLSSLVYKHSPNGLKAEEMHAEICYADCLLQYAALTFIQDENMISFIKGGMKIRTSYQIYKDCQSVLNMYEGTDAHIEAFRQFESGVKLGVGSFNLMLSLLPARILRLLEFIGFSGNREFGLAQLREGAESQSLRSILCVLTLLLYHTYVCLILGTGEGNLVEAEALLEPYVHKFPKGAIMLFYTARIAVLHGNFQKAQQKFEECISSQQQWRQVHHLCYWELMWCHSFQQQWREAHRYADLLYRESRWSKAIYVFQKAAILSMMSEDEVKSTGEDIVELFRKVEGLKQRIAGKSIPTEKFAVRKARRYSRAKPVTLVVPALEMMYVWNGFAIVGKRSDVTEALLITIERAEEELRNNPKSGLGVQLDKRQREDGRQKYRMMRITLVLLLSALLLQLGRTAFWQVGAERDSSSFPRPTPPHKAPPPSLLSQECVDEKHTRSSCAKVFCPPWERCINGRCVCKLPYQCPHFGPRVCGLEGRSYTSLCQAQAIACREKRPLFSHYTDLGSCDEPFEVELKGRKGQQVVQFSTDNVNMLVCGSDSWNMAAANVVCKHIENNARGAKAFGKSEFKDIIGVSRVRECVDVRCTGAERTLAECLLYKPHSISDNTSVATVTCYTNEPAVGKVECDGFHCVNEKCVSWEHICDGVDDCGDNSDEMCCTGCQKGAFYCKSGVCLPPYAVRDKIRDCLGGEDEIETVGKSIPQSGSHKEHLESEVWTNSKEDILKIRNHTETLECGIPNMQYVHKTEEELRRRTKRAVWGEEAMPTQIQWHVAVQEDGKVRCSGAYLGGCWVLTAANCVWPKPRSIWIKFSLWKKLSLLSTTDITPVKKIIIHREYNPRTYENNIALIQLVELPQVKECLHPNPAVRPVCVPWSSLQFPPHYTCTVSGWGHDKEGAKVNTLRWANVSLIPNCESYYKERYHKGMMCA</sequence>
<evidence type="ECO:0000256" key="1">
    <source>
        <dbReference type="ARBA" id="ARBA00004613"/>
    </source>
</evidence>
<evidence type="ECO:0000313" key="21">
    <source>
        <dbReference type="EMBL" id="KAF5890535.1"/>
    </source>
</evidence>
<organism evidence="21 22">
    <name type="scientific">Clarias magur</name>
    <name type="common">Asian catfish</name>
    <name type="synonym">Macropteronotus magur</name>
    <dbReference type="NCBI Taxonomy" id="1594786"/>
    <lineage>
        <taxon>Eukaryota</taxon>
        <taxon>Metazoa</taxon>
        <taxon>Chordata</taxon>
        <taxon>Craniata</taxon>
        <taxon>Vertebrata</taxon>
        <taxon>Euteleostomi</taxon>
        <taxon>Actinopterygii</taxon>
        <taxon>Neopterygii</taxon>
        <taxon>Teleostei</taxon>
        <taxon>Ostariophysi</taxon>
        <taxon>Siluriformes</taxon>
        <taxon>Clariidae</taxon>
        <taxon>Clarias</taxon>
    </lineage>
</organism>
<feature type="domain" description="Kazal-like" evidence="20">
    <location>
        <begin position="574"/>
        <end position="625"/>
    </location>
</feature>
<dbReference type="PROSITE" id="PS51465">
    <property type="entry name" value="KAZAL_2"/>
    <property type="match status" value="1"/>
</dbReference>
<keyword evidence="11" id="KW-0391">Immunity</keyword>
<dbReference type="PROSITE" id="PS50287">
    <property type="entry name" value="SRCR_2"/>
    <property type="match status" value="1"/>
</dbReference>
<dbReference type="Gene3D" id="4.10.400.10">
    <property type="entry name" value="Low-density Lipoprotein Receptor"/>
    <property type="match status" value="2"/>
</dbReference>
<protein>
    <recommendedName>
        <fullName evidence="3">Tetratricopeptide repeat protein 39B</fullName>
    </recommendedName>
</protein>
<feature type="non-terminal residue" evidence="21">
    <location>
        <position position="1"/>
    </location>
</feature>
<evidence type="ECO:0000256" key="13">
    <source>
        <dbReference type="ARBA" id="ARBA00023157"/>
    </source>
</evidence>
<feature type="disulfide bond" evidence="15">
    <location>
        <begin position="759"/>
        <end position="774"/>
    </location>
</feature>
<evidence type="ECO:0000256" key="8">
    <source>
        <dbReference type="ARBA" id="ARBA00022801"/>
    </source>
</evidence>
<reference evidence="21" key="1">
    <citation type="submission" date="2020-07" db="EMBL/GenBank/DDBJ databases">
        <title>Clarias magur genome sequencing, assembly and annotation.</title>
        <authorList>
            <person name="Kushwaha B."/>
            <person name="Kumar R."/>
            <person name="Das P."/>
            <person name="Joshi C.G."/>
            <person name="Kumar D."/>
            <person name="Nagpure N.S."/>
            <person name="Pandey M."/>
            <person name="Agarwal S."/>
            <person name="Srivastava S."/>
            <person name="Singh M."/>
            <person name="Sahoo L."/>
            <person name="Jayasankar P."/>
            <person name="Meher P.K."/>
            <person name="Koringa P.G."/>
            <person name="Iquebal M.A."/>
            <person name="Das S.P."/>
            <person name="Bit A."/>
            <person name="Patnaik S."/>
            <person name="Patel N."/>
            <person name="Shah T.M."/>
            <person name="Hinsu A."/>
            <person name="Jena J.K."/>
        </authorList>
    </citation>
    <scope>NUCLEOTIDE SEQUENCE</scope>
    <source>
        <strain evidence="21">CIFAMagur01</strain>
        <tissue evidence="21">Testis</tissue>
    </source>
</reference>
<comment type="caution">
    <text evidence="21">The sequence shown here is derived from an EMBL/GenBank/DDBJ whole genome shotgun (WGS) entry which is preliminary data.</text>
</comment>
<dbReference type="InterPro" id="IPR003884">
    <property type="entry name" value="FacI_MAC"/>
</dbReference>
<dbReference type="Gene3D" id="3.10.250.10">
    <property type="entry name" value="SRCR-like domain"/>
    <property type="match status" value="1"/>
</dbReference>
<evidence type="ECO:0000259" key="19">
    <source>
        <dbReference type="PROSITE" id="PS50287"/>
    </source>
</evidence>
<dbReference type="InterPro" id="IPR036058">
    <property type="entry name" value="Kazal_dom_sf"/>
</dbReference>
<feature type="disulfide bond" evidence="15">
    <location>
        <begin position="747"/>
        <end position="765"/>
    </location>
</feature>
<dbReference type="InterPro" id="IPR009003">
    <property type="entry name" value="Peptidase_S1_PA"/>
</dbReference>
<comment type="subcellular location">
    <subcellularLocation>
        <location evidence="1">Secreted</location>
    </subcellularLocation>
</comment>
<feature type="non-terminal residue" evidence="21">
    <location>
        <position position="1042"/>
    </location>
</feature>
<dbReference type="SUPFAM" id="SSF48452">
    <property type="entry name" value="TPR-like"/>
    <property type="match status" value="1"/>
</dbReference>
<dbReference type="SMART" id="SM00192">
    <property type="entry name" value="LDLa"/>
    <property type="match status" value="2"/>
</dbReference>
<dbReference type="PANTHER" id="PTHR31859">
    <property type="entry name" value="TETRATRICOPEPTIDE REPEAT PROTEIN 39 FAMILY MEMBER"/>
    <property type="match status" value="1"/>
</dbReference>
<dbReference type="PROSITE" id="PS50068">
    <property type="entry name" value="LDLRA_2"/>
    <property type="match status" value="1"/>
</dbReference>
<dbReference type="OrthoDB" id="43460at2759"/>
<keyword evidence="12" id="KW-0443">Lipid metabolism</keyword>
<evidence type="ECO:0000259" key="20">
    <source>
        <dbReference type="PROSITE" id="PS51465"/>
    </source>
</evidence>
<dbReference type="SMART" id="SM00057">
    <property type="entry name" value="FIMAC"/>
    <property type="match status" value="1"/>
</dbReference>
<gene>
    <name evidence="21" type="ORF">DAT39_019758</name>
</gene>
<keyword evidence="14" id="KW-0325">Glycoprotein</keyword>
<dbReference type="Pfam" id="PF21287">
    <property type="entry name" value="Kazal_CFAI"/>
    <property type="match status" value="1"/>
</dbReference>
<keyword evidence="4" id="KW-0964">Secreted</keyword>
<keyword evidence="10" id="KW-0720">Serine protease</keyword>
<dbReference type="CDD" id="cd00190">
    <property type="entry name" value="Tryp_SPc"/>
    <property type="match status" value="1"/>
</dbReference>
<keyword evidence="5" id="KW-0645">Protease</keyword>
<evidence type="ECO:0000256" key="2">
    <source>
        <dbReference type="ARBA" id="ARBA00006400"/>
    </source>
</evidence>